<dbReference type="AlphaFoldDB" id="A0A327SG51"/>
<organism evidence="2 3">
    <name type="scientific">Pedobacter cryoconitis</name>
    <dbReference type="NCBI Taxonomy" id="188932"/>
    <lineage>
        <taxon>Bacteria</taxon>
        <taxon>Pseudomonadati</taxon>
        <taxon>Bacteroidota</taxon>
        <taxon>Sphingobacteriia</taxon>
        <taxon>Sphingobacteriales</taxon>
        <taxon>Sphingobacteriaceae</taxon>
        <taxon>Pedobacter</taxon>
    </lineage>
</organism>
<dbReference type="Proteomes" id="UP000249754">
    <property type="component" value="Unassembled WGS sequence"/>
</dbReference>
<reference evidence="2 3" key="1">
    <citation type="submission" date="2018-06" db="EMBL/GenBank/DDBJ databases">
        <title>Genomic Encyclopedia of Archaeal and Bacterial Type Strains, Phase II (KMG-II): from individual species to whole genera.</title>
        <authorList>
            <person name="Goeker M."/>
        </authorList>
    </citation>
    <scope>NUCLEOTIDE SEQUENCE [LARGE SCALE GENOMIC DNA]</scope>
    <source>
        <strain evidence="2 3">DSM 14825</strain>
    </source>
</reference>
<evidence type="ECO:0000313" key="2">
    <source>
        <dbReference type="EMBL" id="RAJ26914.1"/>
    </source>
</evidence>
<accession>A0A327SG51</accession>
<gene>
    <name evidence="2" type="ORF">LY11_03740</name>
</gene>
<proteinExistence type="predicted"/>
<name>A0A327SG51_9SPHI</name>
<protein>
    <recommendedName>
        <fullName evidence="4">Lipoprotein</fullName>
    </recommendedName>
</protein>
<evidence type="ECO:0000256" key="1">
    <source>
        <dbReference type="SAM" id="SignalP"/>
    </source>
</evidence>
<dbReference type="OrthoDB" id="706854at2"/>
<comment type="caution">
    <text evidence="2">The sequence shown here is derived from an EMBL/GenBank/DDBJ whole genome shotgun (WGS) entry which is preliminary data.</text>
</comment>
<sequence>MSIRLLLILSCIIFLTGCASVKQVQSDRVKPIETLSDFNGSYKNYAVENDSLTGKTLWNRLNYQATGSESNMTGETIVRLKALNTKQIEITLFQRNKLINSVIINGKLKQNYFVSRHNRKIIPVPFIYGHFSNKQLQFSIDQYNNLTLDGINNQWGWVFVFLASRDNSFTDRYKKM</sequence>
<dbReference type="EMBL" id="QLLR01000022">
    <property type="protein sequence ID" value="RAJ26914.1"/>
    <property type="molecule type" value="Genomic_DNA"/>
</dbReference>
<dbReference type="RefSeq" id="WP_111635138.1">
    <property type="nucleotide sequence ID" value="NZ_QLLR01000022.1"/>
</dbReference>
<keyword evidence="1" id="KW-0732">Signal</keyword>
<feature type="chain" id="PRO_5016272787" description="Lipoprotein" evidence="1">
    <location>
        <begin position="22"/>
        <end position="176"/>
    </location>
</feature>
<evidence type="ECO:0008006" key="4">
    <source>
        <dbReference type="Google" id="ProtNLM"/>
    </source>
</evidence>
<evidence type="ECO:0000313" key="3">
    <source>
        <dbReference type="Proteomes" id="UP000249754"/>
    </source>
</evidence>
<dbReference type="PROSITE" id="PS51257">
    <property type="entry name" value="PROKAR_LIPOPROTEIN"/>
    <property type="match status" value="1"/>
</dbReference>
<feature type="signal peptide" evidence="1">
    <location>
        <begin position="1"/>
        <end position="21"/>
    </location>
</feature>